<evidence type="ECO:0000259" key="12">
    <source>
        <dbReference type="Pfam" id="PF06750"/>
    </source>
</evidence>
<dbReference type="GO" id="GO:0008168">
    <property type="term" value="F:methyltransferase activity"/>
    <property type="evidence" value="ECO:0007669"/>
    <property type="project" value="UniProtKB-KW"/>
</dbReference>
<keyword evidence="9" id="KW-0378">Hydrolase</keyword>
<dbReference type="GO" id="GO:0032259">
    <property type="term" value="P:methylation"/>
    <property type="evidence" value="ECO:0007669"/>
    <property type="project" value="UniProtKB-KW"/>
</dbReference>
<dbReference type="PANTHER" id="PTHR30487:SF0">
    <property type="entry name" value="PREPILIN LEADER PEPTIDASE_N-METHYLTRANSFERASE-RELATED"/>
    <property type="match status" value="1"/>
</dbReference>
<comment type="function">
    <text evidence="9">Plays an essential role in type IV pili and type II pseudopili formation by proteolytically removing the leader sequence from substrate proteins and subsequently monomethylating the alpha-amino group of the newly exposed N-terminal phenylalanine.</text>
</comment>
<dbReference type="EMBL" id="VITN01000020">
    <property type="protein sequence ID" value="TWB13724.1"/>
    <property type="molecule type" value="Genomic_DNA"/>
</dbReference>
<dbReference type="EC" id="2.1.1.-" evidence="9"/>
<keyword evidence="3" id="KW-1003">Cell membrane</keyword>
<dbReference type="GO" id="GO:0006465">
    <property type="term" value="P:signal peptide processing"/>
    <property type="evidence" value="ECO:0007669"/>
    <property type="project" value="TreeGrafter"/>
</dbReference>
<dbReference type="GO" id="GO:0004190">
    <property type="term" value="F:aspartic-type endopeptidase activity"/>
    <property type="evidence" value="ECO:0007669"/>
    <property type="project" value="UniProtKB-EC"/>
</dbReference>
<dbReference type="InterPro" id="IPR050882">
    <property type="entry name" value="Prepilin_peptidase/N-MTase"/>
</dbReference>
<dbReference type="InterPro" id="IPR010627">
    <property type="entry name" value="Prepilin_pept_A24_N"/>
</dbReference>
<keyword evidence="7 10" id="KW-0472">Membrane</keyword>
<dbReference type="Pfam" id="PF06750">
    <property type="entry name" value="A24_N_bact"/>
    <property type="match status" value="1"/>
</dbReference>
<feature type="transmembrane region" description="Helical" evidence="10">
    <location>
        <begin position="139"/>
        <end position="157"/>
    </location>
</feature>
<evidence type="ECO:0000256" key="6">
    <source>
        <dbReference type="ARBA" id="ARBA00022989"/>
    </source>
</evidence>
<comment type="catalytic activity">
    <reaction evidence="9">
        <text>Typically cleaves a -Gly-|-Phe- bond to release an N-terminal, basic peptide of 5-8 residues from type IV prepilin, and then N-methylates the new N-terminal amino group, the methyl donor being S-adenosyl-L-methionine.</text>
        <dbReference type="EC" id="3.4.23.43"/>
    </reaction>
</comment>
<name>A0A560EWJ5_9PROT</name>
<dbReference type="PRINTS" id="PR00864">
    <property type="entry name" value="PREPILNPTASE"/>
</dbReference>
<dbReference type="InterPro" id="IPR014032">
    <property type="entry name" value="Peptidase_A24A_bac"/>
</dbReference>
<keyword evidence="9 13" id="KW-0808">Transferase</keyword>
<evidence type="ECO:0000256" key="3">
    <source>
        <dbReference type="ARBA" id="ARBA00022475"/>
    </source>
</evidence>
<keyword evidence="6 10" id="KW-1133">Transmembrane helix</keyword>
<evidence type="ECO:0000256" key="10">
    <source>
        <dbReference type="SAM" id="Phobius"/>
    </source>
</evidence>
<dbReference type="PANTHER" id="PTHR30487">
    <property type="entry name" value="TYPE 4 PREPILIN-LIKE PROTEINS LEADER PEPTIDE-PROCESSING ENZYME"/>
    <property type="match status" value="1"/>
</dbReference>
<keyword evidence="5 9" id="KW-0812">Transmembrane</keyword>
<dbReference type="Proteomes" id="UP000319859">
    <property type="component" value="Unassembled WGS sequence"/>
</dbReference>
<feature type="transmembrane region" description="Helical" evidence="10">
    <location>
        <begin position="169"/>
        <end position="188"/>
    </location>
</feature>
<feature type="domain" description="Prepilin type IV endopeptidase peptidase" evidence="11">
    <location>
        <begin position="123"/>
        <end position="227"/>
    </location>
</feature>
<evidence type="ECO:0000256" key="1">
    <source>
        <dbReference type="ARBA" id="ARBA00004429"/>
    </source>
</evidence>
<organism evidence="13 14">
    <name type="scientific">Nitrospirillum amazonense</name>
    <dbReference type="NCBI Taxonomy" id="28077"/>
    <lineage>
        <taxon>Bacteria</taxon>
        <taxon>Pseudomonadati</taxon>
        <taxon>Pseudomonadota</taxon>
        <taxon>Alphaproteobacteria</taxon>
        <taxon>Rhodospirillales</taxon>
        <taxon>Azospirillaceae</taxon>
        <taxon>Nitrospirillum</taxon>
    </lineage>
</organism>
<reference evidence="13 14" key="1">
    <citation type="submission" date="2019-06" db="EMBL/GenBank/DDBJ databases">
        <title>Genomic Encyclopedia of Type Strains, Phase IV (KMG-V): Genome sequencing to study the core and pangenomes of soil and plant-associated prokaryotes.</title>
        <authorList>
            <person name="Whitman W."/>
        </authorList>
    </citation>
    <scope>NUCLEOTIDE SEQUENCE [LARGE SCALE GENOMIC DNA]</scope>
    <source>
        <strain evidence="13 14">BR 11880</strain>
    </source>
</reference>
<evidence type="ECO:0000259" key="11">
    <source>
        <dbReference type="Pfam" id="PF01478"/>
    </source>
</evidence>
<dbReference type="EC" id="3.4.23.43" evidence="9"/>
<sequence>MAGGPMGAGDALGNGKVDIITLWTLLIAAPFVGSFLGVVVTRLPAGRSVVWGRSACDRCGHTLSPASLVPILSYLWSKGHCRYCAAPIGAFHPAIELAAVLPPLCMAFLMPLDALTLCAGAGLGWVLLALAWIDLRHMILPDALTLPLIIAGILMGWARDGHFPIDRLAAAAVAYAGLVLVETLYRRIRGRDGIGRGDAKLLAAGGAWAGPAAVPHMLLIAALAGLLAMAALRLAGRRVDGTTPMPFGPCLALGIWAAWLFTLSDL</sequence>
<dbReference type="InterPro" id="IPR000045">
    <property type="entry name" value="Prepilin_IV_endopep_pep"/>
</dbReference>
<feature type="domain" description="Prepilin peptidase A24 N-terminal" evidence="12">
    <location>
        <begin position="30"/>
        <end position="103"/>
    </location>
</feature>
<gene>
    <name evidence="13" type="ORF">FBZ89_12064</name>
</gene>
<evidence type="ECO:0000256" key="2">
    <source>
        <dbReference type="ARBA" id="ARBA00005801"/>
    </source>
</evidence>
<feature type="transmembrane region" description="Helical" evidence="10">
    <location>
        <begin position="20"/>
        <end position="43"/>
    </location>
</feature>
<keyword evidence="9 13" id="KW-0489">Methyltransferase</keyword>
<evidence type="ECO:0000256" key="4">
    <source>
        <dbReference type="ARBA" id="ARBA00022519"/>
    </source>
</evidence>
<evidence type="ECO:0000256" key="5">
    <source>
        <dbReference type="ARBA" id="ARBA00022692"/>
    </source>
</evidence>
<evidence type="ECO:0000256" key="7">
    <source>
        <dbReference type="ARBA" id="ARBA00023136"/>
    </source>
</evidence>
<dbReference type="Pfam" id="PF01478">
    <property type="entry name" value="Peptidase_A24"/>
    <property type="match status" value="1"/>
</dbReference>
<evidence type="ECO:0000313" key="13">
    <source>
        <dbReference type="EMBL" id="TWB13724.1"/>
    </source>
</evidence>
<keyword evidence="9" id="KW-0645">Protease</keyword>
<evidence type="ECO:0000313" key="14">
    <source>
        <dbReference type="Proteomes" id="UP000319859"/>
    </source>
</evidence>
<comment type="similarity">
    <text evidence="2 8">Belongs to the peptidase A24 family.</text>
</comment>
<dbReference type="Gene3D" id="1.20.120.1220">
    <property type="match status" value="1"/>
</dbReference>
<evidence type="ECO:0000256" key="8">
    <source>
        <dbReference type="RuleBase" id="RU003793"/>
    </source>
</evidence>
<proteinExistence type="inferred from homology"/>
<feature type="transmembrane region" description="Helical" evidence="10">
    <location>
        <begin position="114"/>
        <end position="133"/>
    </location>
</feature>
<feature type="transmembrane region" description="Helical" evidence="10">
    <location>
        <begin position="208"/>
        <end position="232"/>
    </location>
</feature>
<feature type="transmembrane region" description="Helical" evidence="10">
    <location>
        <begin position="244"/>
        <end position="262"/>
    </location>
</feature>
<comment type="subcellular location">
    <subcellularLocation>
        <location evidence="1">Cell inner membrane</location>
        <topology evidence="1">Multi-pass membrane protein</topology>
    </subcellularLocation>
    <subcellularLocation>
        <location evidence="9">Cell membrane</location>
        <topology evidence="9">Multi-pass membrane protein</topology>
    </subcellularLocation>
</comment>
<accession>A0A560EWJ5</accession>
<dbReference type="AlphaFoldDB" id="A0A560EWJ5"/>
<protein>
    <recommendedName>
        <fullName evidence="9">Prepilin leader peptidase/N-methyltransferase</fullName>
        <ecNumber evidence="9">2.1.1.-</ecNumber>
        <ecNumber evidence="9">3.4.23.43</ecNumber>
    </recommendedName>
</protein>
<dbReference type="GO" id="GO:0005886">
    <property type="term" value="C:plasma membrane"/>
    <property type="evidence" value="ECO:0007669"/>
    <property type="project" value="UniProtKB-SubCell"/>
</dbReference>
<keyword evidence="4" id="KW-0997">Cell inner membrane</keyword>
<comment type="caution">
    <text evidence="13">The sequence shown here is derived from an EMBL/GenBank/DDBJ whole genome shotgun (WGS) entry which is preliminary data.</text>
</comment>
<keyword evidence="9" id="KW-0511">Multifunctional enzyme</keyword>
<evidence type="ECO:0000256" key="9">
    <source>
        <dbReference type="RuleBase" id="RU003794"/>
    </source>
</evidence>